<protein>
    <submittedName>
        <fullName evidence="10">Lycopene cyclase domain-containing protein</fullName>
    </submittedName>
</protein>
<evidence type="ECO:0000256" key="8">
    <source>
        <dbReference type="SAM" id="Phobius"/>
    </source>
</evidence>
<keyword evidence="7" id="KW-0413">Isomerase</keyword>
<evidence type="ECO:0000259" key="9">
    <source>
        <dbReference type="Pfam" id="PF18916"/>
    </source>
</evidence>
<evidence type="ECO:0000256" key="3">
    <source>
        <dbReference type="ARBA" id="ARBA00022692"/>
    </source>
</evidence>
<sequence>MNYIYLYLNIFTIFFPLVLSFDKRVHFYTNWRHLFPAMAVTAFCFISWDMAFTQHGVWSFNPDYLLGFYIGNLPLEEILFFITVPYACVFIYECLNTYISREWLQPYAPAITWFLVIANLAIGLFFWGRWYTMLTCLLVPVLLVVYYALFRYRKMGRFYLAYLVHLVPFLLVNGVLTALPVVRYNNAHNTGFRITTIPAEDTMYSMLLLLMTILIYEFLKQKAEAPANKVTAALVN</sequence>
<keyword evidence="6 8" id="KW-0472">Membrane</keyword>
<feature type="transmembrane region" description="Helical" evidence="8">
    <location>
        <begin position="6"/>
        <end position="22"/>
    </location>
</feature>
<dbReference type="KEGG" id="nib:GU926_05440"/>
<organism evidence="10 11">
    <name type="scientific">Nibribacter ruber</name>
    <dbReference type="NCBI Taxonomy" id="2698458"/>
    <lineage>
        <taxon>Bacteria</taxon>
        <taxon>Pseudomonadati</taxon>
        <taxon>Bacteroidota</taxon>
        <taxon>Cytophagia</taxon>
        <taxon>Cytophagales</taxon>
        <taxon>Hymenobacteraceae</taxon>
        <taxon>Nibribacter</taxon>
    </lineage>
</organism>
<evidence type="ECO:0000256" key="4">
    <source>
        <dbReference type="ARBA" id="ARBA00022746"/>
    </source>
</evidence>
<dbReference type="Proteomes" id="UP000464214">
    <property type="component" value="Chromosome"/>
</dbReference>
<dbReference type="GO" id="GO:0045436">
    <property type="term" value="F:lycopene beta cyclase activity"/>
    <property type="evidence" value="ECO:0007669"/>
    <property type="project" value="UniProtKB-ARBA"/>
</dbReference>
<keyword evidence="5 8" id="KW-1133">Transmembrane helix</keyword>
<evidence type="ECO:0000256" key="2">
    <source>
        <dbReference type="ARBA" id="ARBA00004829"/>
    </source>
</evidence>
<feature type="domain" description="Lycopene cyclase" evidence="9">
    <location>
        <begin position="129"/>
        <end position="219"/>
    </location>
</feature>
<feature type="transmembrane region" description="Helical" evidence="8">
    <location>
        <begin position="162"/>
        <end position="182"/>
    </location>
</feature>
<dbReference type="EMBL" id="CP047897">
    <property type="protein sequence ID" value="QHL86909.1"/>
    <property type="molecule type" value="Genomic_DNA"/>
</dbReference>
<evidence type="ECO:0000256" key="6">
    <source>
        <dbReference type="ARBA" id="ARBA00023136"/>
    </source>
</evidence>
<evidence type="ECO:0000313" key="11">
    <source>
        <dbReference type="Proteomes" id="UP000464214"/>
    </source>
</evidence>
<evidence type="ECO:0000313" key="10">
    <source>
        <dbReference type="EMBL" id="QHL86909.1"/>
    </source>
</evidence>
<feature type="transmembrane region" description="Helical" evidence="8">
    <location>
        <begin position="202"/>
        <end position="219"/>
    </location>
</feature>
<keyword evidence="11" id="KW-1185">Reference proteome</keyword>
<dbReference type="AlphaFoldDB" id="A0A6P1NXI6"/>
<dbReference type="RefSeq" id="WP_160689772.1">
    <property type="nucleotide sequence ID" value="NZ_CP047897.1"/>
</dbReference>
<reference evidence="10 11" key="1">
    <citation type="submission" date="2020-01" db="EMBL/GenBank/DDBJ databases">
        <authorList>
            <person name="Kim M."/>
        </authorList>
    </citation>
    <scope>NUCLEOTIDE SEQUENCE [LARGE SCALE GENOMIC DNA]</scope>
    <source>
        <strain evidence="10 11">BT10</strain>
    </source>
</reference>
<feature type="transmembrane region" description="Helical" evidence="8">
    <location>
        <begin position="34"/>
        <end position="58"/>
    </location>
</feature>
<evidence type="ECO:0000256" key="5">
    <source>
        <dbReference type="ARBA" id="ARBA00022989"/>
    </source>
</evidence>
<feature type="transmembrane region" description="Helical" evidence="8">
    <location>
        <begin position="78"/>
        <end position="95"/>
    </location>
</feature>
<proteinExistence type="predicted"/>
<dbReference type="GO" id="GO:0016020">
    <property type="term" value="C:membrane"/>
    <property type="evidence" value="ECO:0007669"/>
    <property type="project" value="UniProtKB-SubCell"/>
</dbReference>
<feature type="domain" description="Lycopene cyclase" evidence="9">
    <location>
        <begin position="2"/>
        <end position="95"/>
    </location>
</feature>
<dbReference type="NCBIfam" id="TIGR03462">
    <property type="entry name" value="CarR_dom_SF"/>
    <property type="match status" value="2"/>
</dbReference>
<dbReference type="Pfam" id="PF18916">
    <property type="entry name" value="Lycopene_cyc"/>
    <property type="match status" value="2"/>
</dbReference>
<accession>A0A6P1NXI6</accession>
<comment type="subcellular location">
    <subcellularLocation>
        <location evidence="1">Membrane</location>
        <topology evidence="1">Multi-pass membrane protein</topology>
    </subcellularLocation>
</comment>
<gene>
    <name evidence="10" type="ORF">GU926_05440</name>
</gene>
<comment type="pathway">
    <text evidence="2">Carotenoid biosynthesis.</text>
</comment>
<feature type="transmembrane region" description="Helical" evidence="8">
    <location>
        <begin position="132"/>
        <end position="150"/>
    </location>
</feature>
<name>A0A6P1NXI6_9BACT</name>
<evidence type="ECO:0000256" key="7">
    <source>
        <dbReference type="ARBA" id="ARBA00023235"/>
    </source>
</evidence>
<keyword evidence="3 8" id="KW-0812">Transmembrane</keyword>
<evidence type="ECO:0000256" key="1">
    <source>
        <dbReference type="ARBA" id="ARBA00004141"/>
    </source>
</evidence>
<dbReference type="InterPro" id="IPR017825">
    <property type="entry name" value="Lycopene_cyclase_dom"/>
</dbReference>
<feature type="transmembrane region" description="Helical" evidence="8">
    <location>
        <begin position="107"/>
        <end position="126"/>
    </location>
</feature>
<keyword evidence="4" id="KW-0125">Carotenoid biosynthesis</keyword>
<dbReference type="GO" id="GO:0016872">
    <property type="term" value="F:intramolecular lyase activity"/>
    <property type="evidence" value="ECO:0007669"/>
    <property type="project" value="InterPro"/>
</dbReference>
<dbReference type="GO" id="GO:0016117">
    <property type="term" value="P:carotenoid biosynthetic process"/>
    <property type="evidence" value="ECO:0007669"/>
    <property type="project" value="UniProtKB-KW"/>
</dbReference>